<sequence length="80" mass="9004">MAVNLRFDRDGCSLPFEEANREEIQGCVSDHRQIRNGHGHTVAITEAMVINELHFSPGYWDARKSVHATIRLTNDALITA</sequence>
<dbReference type="RefSeq" id="XP_041555915.1">
    <property type="nucleotide sequence ID" value="XM_041703206.1"/>
</dbReference>
<evidence type="ECO:0000313" key="2">
    <source>
        <dbReference type="Proteomes" id="UP000654913"/>
    </source>
</evidence>
<dbReference type="Proteomes" id="UP000654913">
    <property type="component" value="Chromosome 4"/>
</dbReference>
<protein>
    <submittedName>
        <fullName evidence="1">Uncharacterized protein</fullName>
    </submittedName>
</protein>
<dbReference type="EMBL" id="AP024446">
    <property type="protein sequence ID" value="BCS23721.1"/>
    <property type="molecule type" value="Genomic_DNA"/>
</dbReference>
<gene>
    <name evidence="1" type="ORF">APUU_40165A</name>
</gene>
<dbReference type="AlphaFoldDB" id="A0A7R7XLJ1"/>
<dbReference type="OrthoDB" id="10381506at2759"/>
<organism evidence="1 2">
    <name type="scientific">Aspergillus puulaauensis</name>
    <dbReference type="NCBI Taxonomy" id="1220207"/>
    <lineage>
        <taxon>Eukaryota</taxon>
        <taxon>Fungi</taxon>
        <taxon>Dikarya</taxon>
        <taxon>Ascomycota</taxon>
        <taxon>Pezizomycotina</taxon>
        <taxon>Eurotiomycetes</taxon>
        <taxon>Eurotiomycetidae</taxon>
        <taxon>Eurotiales</taxon>
        <taxon>Aspergillaceae</taxon>
        <taxon>Aspergillus</taxon>
    </lineage>
</organism>
<dbReference type="GeneID" id="64973726"/>
<dbReference type="KEGG" id="apuu:APUU_40165A"/>
<keyword evidence="2" id="KW-1185">Reference proteome</keyword>
<reference evidence="1" key="1">
    <citation type="submission" date="2021-01" db="EMBL/GenBank/DDBJ databases">
        <authorList>
            <consortium name="Aspergillus puulaauensis MK2 genome sequencing consortium"/>
            <person name="Kazuki M."/>
            <person name="Futagami T."/>
        </authorList>
    </citation>
    <scope>NUCLEOTIDE SEQUENCE</scope>
    <source>
        <strain evidence="1">MK2</strain>
    </source>
</reference>
<reference evidence="1" key="2">
    <citation type="submission" date="2021-02" db="EMBL/GenBank/DDBJ databases">
        <title>Aspergillus puulaauensis MK2 genome sequence.</title>
        <authorList>
            <person name="Futagami T."/>
            <person name="Mori K."/>
            <person name="Kadooka C."/>
            <person name="Tanaka T."/>
        </authorList>
    </citation>
    <scope>NUCLEOTIDE SEQUENCE</scope>
    <source>
        <strain evidence="1">MK2</strain>
    </source>
</reference>
<evidence type="ECO:0000313" key="1">
    <source>
        <dbReference type="EMBL" id="BCS23721.1"/>
    </source>
</evidence>
<accession>A0A7R7XLJ1</accession>
<name>A0A7R7XLJ1_9EURO</name>
<proteinExistence type="predicted"/>